<evidence type="ECO:0000313" key="3">
    <source>
        <dbReference type="Proteomes" id="UP000321291"/>
    </source>
</evidence>
<feature type="signal peptide" evidence="1">
    <location>
        <begin position="1"/>
        <end position="27"/>
    </location>
</feature>
<accession>A0A5B8VIV2</accession>
<dbReference type="RefSeq" id="WP_146780790.1">
    <property type="nucleotide sequence ID" value="NZ_CP042434.1"/>
</dbReference>
<dbReference type="OrthoDB" id="1201884at2"/>
<protein>
    <recommendedName>
        <fullName evidence="4">Lipocalin-like domain-containing protein</fullName>
    </recommendedName>
</protein>
<evidence type="ECO:0008006" key="4">
    <source>
        <dbReference type="Google" id="ProtNLM"/>
    </source>
</evidence>
<reference evidence="2 3" key="1">
    <citation type="journal article" date="2017" name="Int. J. Syst. Evol. Microbiol.">
        <title>Arachidicoccus ginsenosidivorans sp. nov., with ginsenoside-converting activity isolated from ginseng cultivating soil.</title>
        <authorList>
            <person name="Siddiqi M.Z."/>
            <person name="Aslam Z."/>
            <person name="Im W.T."/>
        </authorList>
    </citation>
    <scope>NUCLEOTIDE SEQUENCE [LARGE SCALE GENOMIC DNA]</scope>
    <source>
        <strain evidence="2 3">Gsoil 809</strain>
    </source>
</reference>
<evidence type="ECO:0000256" key="1">
    <source>
        <dbReference type="SAM" id="SignalP"/>
    </source>
</evidence>
<dbReference type="EMBL" id="CP042434">
    <property type="protein sequence ID" value="QEC71420.1"/>
    <property type="molecule type" value="Genomic_DNA"/>
</dbReference>
<dbReference type="PROSITE" id="PS51257">
    <property type="entry name" value="PROKAR_LIPOPROTEIN"/>
    <property type="match status" value="1"/>
</dbReference>
<proteinExistence type="predicted"/>
<evidence type="ECO:0000313" key="2">
    <source>
        <dbReference type="EMBL" id="QEC71420.1"/>
    </source>
</evidence>
<dbReference type="AlphaFoldDB" id="A0A5B8VIV2"/>
<gene>
    <name evidence="2" type="ORF">FSB73_06815</name>
</gene>
<dbReference type="KEGG" id="agi:FSB73_06815"/>
<name>A0A5B8VIV2_9BACT</name>
<dbReference type="Proteomes" id="UP000321291">
    <property type="component" value="Chromosome"/>
</dbReference>
<organism evidence="2 3">
    <name type="scientific">Arachidicoccus ginsenosidivorans</name>
    <dbReference type="NCBI Taxonomy" id="496057"/>
    <lineage>
        <taxon>Bacteria</taxon>
        <taxon>Pseudomonadati</taxon>
        <taxon>Bacteroidota</taxon>
        <taxon>Chitinophagia</taxon>
        <taxon>Chitinophagales</taxon>
        <taxon>Chitinophagaceae</taxon>
        <taxon>Arachidicoccus</taxon>
    </lineage>
</organism>
<sequence>MNLNLKAKHIFSLITVTLLFTALVLTSCSKDNDTATNKYQLEGTWQLYKMTTGAIVDSTYEPSDQNEIIFAPRFYWRYVNGAVSDSGNYTLIKEQQTAQQFIGQIDYGTSINQFITIKGDTLSLSSPGIIANAAIYIKSSDNSDFPQQ</sequence>
<keyword evidence="1" id="KW-0732">Signal</keyword>
<feature type="chain" id="PRO_5022663375" description="Lipocalin-like domain-containing protein" evidence="1">
    <location>
        <begin position="28"/>
        <end position="148"/>
    </location>
</feature>
<keyword evidence="3" id="KW-1185">Reference proteome</keyword>